<comment type="caution">
    <text evidence="5">The sequence shown here is derived from an EMBL/GenBank/DDBJ whole genome shotgun (WGS) entry which is preliminary data.</text>
</comment>
<dbReference type="InterPro" id="IPR003034">
    <property type="entry name" value="SAP_dom"/>
</dbReference>
<dbReference type="Gene3D" id="1.10.720.30">
    <property type="entry name" value="SAP domain"/>
    <property type="match status" value="1"/>
</dbReference>
<dbReference type="InterPro" id="IPR003653">
    <property type="entry name" value="Peptidase_C48_C"/>
</dbReference>
<evidence type="ECO:0000313" key="5">
    <source>
        <dbReference type="EMBL" id="KAL1251751.1"/>
    </source>
</evidence>
<dbReference type="InterPro" id="IPR038765">
    <property type="entry name" value="Papain-like_cys_pep_sf"/>
</dbReference>
<evidence type="ECO:0000259" key="4">
    <source>
        <dbReference type="PROSITE" id="PS50800"/>
    </source>
</evidence>
<gene>
    <name evidence="5" type="ORF">QQF64_019547</name>
</gene>
<keyword evidence="6" id="KW-1185">Reference proteome</keyword>
<organism evidence="5 6">
    <name type="scientific">Cirrhinus molitorella</name>
    <name type="common">mud carp</name>
    <dbReference type="NCBI Taxonomy" id="172907"/>
    <lineage>
        <taxon>Eukaryota</taxon>
        <taxon>Metazoa</taxon>
        <taxon>Chordata</taxon>
        <taxon>Craniata</taxon>
        <taxon>Vertebrata</taxon>
        <taxon>Euteleostomi</taxon>
        <taxon>Actinopterygii</taxon>
        <taxon>Neopterygii</taxon>
        <taxon>Teleostei</taxon>
        <taxon>Ostariophysi</taxon>
        <taxon>Cypriniformes</taxon>
        <taxon>Cyprinidae</taxon>
        <taxon>Labeoninae</taxon>
        <taxon>Labeonini</taxon>
        <taxon>Cirrhinus</taxon>
    </lineage>
</organism>
<dbReference type="InterPro" id="IPR039598">
    <property type="entry name" value="HMGXB3"/>
</dbReference>
<dbReference type="PANTHER" id="PTHR17609">
    <property type="entry name" value="HMG DOMAIN-CONTAINING PROTEIN 3"/>
    <property type="match status" value="1"/>
</dbReference>
<dbReference type="Pfam" id="PF18717">
    <property type="entry name" value="CxC4"/>
    <property type="match status" value="1"/>
</dbReference>
<dbReference type="EMBL" id="JAYMGO010000022">
    <property type="protein sequence ID" value="KAL1251751.1"/>
    <property type="molecule type" value="Genomic_DNA"/>
</dbReference>
<proteinExistence type="inferred from homology"/>
<evidence type="ECO:0000313" key="6">
    <source>
        <dbReference type="Proteomes" id="UP001558613"/>
    </source>
</evidence>
<dbReference type="Pfam" id="PF02902">
    <property type="entry name" value="Peptidase_C48"/>
    <property type="match status" value="1"/>
</dbReference>
<reference evidence="5 6" key="1">
    <citation type="submission" date="2023-09" db="EMBL/GenBank/DDBJ databases">
        <authorList>
            <person name="Wang M."/>
        </authorList>
    </citation>
    <scope>NUCLEOTIDE SEQUENCE [LARGE SCALE GENOMIC DNA]</scope>
    <source>
        <strain evidence="5">GT-2023</strain>
        <tissue evidence="5">Liver</tissue>
    </source>
</reference>
<evidence type="ECO:0000256" key="3">
    <source>
        <dbReference type="ARBA" id="ARBA00022801"/>
    </source>
</evidence>
<dbReference type="PROSITE" id="PS50800">
    <property type="entry name" value="SAP"/>
    <property type="match status" value="1"/>
</dbReference>
<protein>
    <recommendedName>
        <fullName evidence="4">SAP domain-containing protein</fullName>
    </recommendedName>
</protein>
<dbReference type="InterPro" id="IPR036047">
    <property type="entry name" value="F-box-like_dom_sf"/>
</dbReference>
<dbReference type="PANTHER" id="PTHR17609:SF3">
    <property type="entry name" value="SAP DOMAIN-CONTAINING PROTEIN"/>
    <property type="match status" value="1"/>
</dbReference>
<sequence length="978" mass="111731">METMPKHLVPLETFCTVCPGKIPLSDPILITQKAKIATFTGILGDVTTYCKRCGVCGHFYRYQEWTEGLHNFDDHTILSLHLCLFLRQSVQNHTAVGRALDILEQTNQIKYPNHDSLLHGYLHFEALTSHDYNFSCVNCGVHPPVVIMDLHKKGVFSMPVSDIKDPPPHFEGHVDIEEFWQSVDKEIICRGFLQSNSANPFKVSPSYSKWAPWIGPLTRASKKVLNTEYAKLTAKKSVAEQAEIDITEERLSSELMNLKVDALRKLVKECGVDSKGSKMDLLLRLREEMKTRSTYDKVFQKVWGASGGWAVNSVKFNIRAESPRDYADMLLSFQHFPNIVIYDFARGLVTHTNLREPERLPFSPYEGRVAAATPENIASAKRGELKRSLPWLQLKKDPPDLNGHPATGSAEHYALYDTFHQYNTRDEKDALRVIGLVPELCGWINSQTAEQLFSGMRKNNYFMNSLSPASHIFLMCNILHHHNERVNQQALEEFKKVSHGDITLDTHGKAVLVNVDVPTNVDMAAHCGERCEALTMKSNLRPCRASWTQGLHHPTQEKLVNYVLDENRPINEIIVKDGQTCLTRENFLTLGLRREMDSMVGNACFRLIKEILQYEGKDVYFVDLHILPTWLFPSSCDPLLCLPSDSQKKDALVFPLWTPGHYLLCVIKPLKSEILFLDSQYSDRGQGFTHGPYRNILRFLKEDVCWKACSQALSRLFELLSVAQHIVSGPLTELTGLDVKGLPRQHYGIDCGIFMIMYSWYVVMDAPFDFTIHDMPCLRRWWCTVLMENLEIEGHGRRFAHFTKQGIEMASGSLDPVFRIPRKRKCEVTMEPGLSNACEAKKPRVESSLEEIGILQLPEEILHMILILVVLQDGDSMIQTLALTCTRFWRIVREKCFLKEAHLRWLDSVVNWKAFSEQHKREYRIPYKISSCIQCNSLFKDCEGYRGNGQRGKLHGFYSDKEFPGYCSSDCFYEAGGT</sequence>
<accession>A0ABR3LFS6</accession>
<feature type="domain" description="SAP" evidence="4">
    <location>
        <begin position="255"/>
        <end position="289"/>
    </location>
</feature>
<evidence type="ECO:0000256" key="2">
    <source>
        <dbReference type="ARBA" id="ARBA00022670"/>
    </source>
</evidence>
<name>A0ABR3LFS6_9TELE</name>
<dbReference type="Proteomes" id="UP001558613">
    <property type="component" value="Unassembled WGS sequence"/>
</dbReference>
<comment type="similarity">
    <text evidence="1">Belongs to the peptidase C48 family.</text>
</comment>
<dbReference type="InterPro" id="IPR040648">
    <property type="entry name" value="HMGXB3_CxC4"/>
</dbReference>
<dbReference type="Gene3D" id="3.40.395.10">
    <property type="entry name" value="Adenoviral Proteinase, Chain A"/>
    <property type="match status" value="1"/>
</dbReference>
<keyword evidence="3" id="KW-0378">Hydrolase</keyword>
<dbReference type="SUPFAM" id="SSF54001">
    <property type="entry name" value="Cysteine proteinases"/>
    <property type="match status" value="1"/>
</dbReference>
<dbReference type="InterPro" id="IPR041300">
    <property type="entry name" value="CxC7"/>
</dbReference>
<dbReference type="Pfam" id="PF18866">
    <property type="entry name" value="CxC7"/>
    <property type="match status" value="1"/>
</dbReference>
<keyword evidence="2" id="KW-0645">Protease</keyword>
<dbReference type="InterPro" id="IPR036361">
    <property type="entry name" value="SAP_dom_sf"/>
</dbReference>
<evidence type="ECO:0000256" key="1">
    <source>
        <dbReference type="ARBA" id="ARBA00005234"/>
    </source>
</evidence>
<dbReference type="SUPFAM" id="SSF81383">
    <property type="entry name" value="F-box domain"/>
    <property type="match status" value="1"/>
</dbReference>